<dbReference type="Pfam" id="PF02371">
    <property type="entry name" value="Transposase_20"/>
    <property type="match status" value="1"/>
</dbReference>
<dbReference type="NCBIfam" id="NF033542">
    <property type="entry name" value="transpos_IS110"/>
    <property type="match status" value="1"/>
</dbReference>
<dbReference type="PANTHER" id="PTHR33055">
    <property type="entry name" value="TRANSPOSASE FOR INSERTION SEQUENCE ELEMENT IS1111A"/>
    <property type="match status" value="1"/>
</dbReference>
<dbReference type="GeneID" id="78500007"/>
<dbReference type="EMBL" id="LT629759">
    <property type="protein sequence ID" value="SDR68549.1"/>
    <property type="molecule type" value="Genomic_DNA"/>
</dbReference>
<reference evidence="3" key="1">
    <citation type="submission" date="2016-10" db="EMBL/GenBank/DDBJ databases">
        <authorList>
            <person name="Varghese N."/>
            <person name="Submissions S."/>
        </authorList>
    </citation>
    <scope>NUCLEOTIDE SEQUENCE [LARGE SCALE GENOMIC DNA]</scope>
    <source>
        <strain evidence="3">DSM 22620</strain>
    </source>
</reference>
<dbReference type="OrthoDB" id="3191145at2"/>
<evidence type="ECO:0000313" key="3">
    <source>
        <dbReference type="Proteomes" id="UP000199480"/>
    </source>
</evidence>
<evidence type="ECO:0000313" key="2">
    <source>
        <dbReference type="EMBL" id="SDR68549.1"/>
    </source>
</evidence>
<dbReference type="Proteomes" id="UP000199480">
    <property type="component" value="Chromosome I"/>
</dbReference>
<name>A0A1H1L3R2_9ACTN</name>
<dbReference type="PANTHER" id="PTHR33055:SF3">
    <property type="entry name" value="PUTATIVE TRANSPOSASE FOR IS117-RELATED"/>
    <property type="match status" value="1"/>
</dbReference>
<dbReference type="GO" id="GO:0004803">
    <property type="term" value="F:transposase activity"/>
    <property type="evidence" value="ECO:0007669"/>
    <property type="project" value="InterPro"/>
</dbReference>
<dbReference type="AlphaFoldDB" id="A0A1H1L3R2"/>
<accession>A0A1H1L3R2</accession>
<dbReference type="RefSeq" id="WP_090861654.1">
    <property type="nucleotide sequence ID" value="NZ_LT629759.1"/>
</dbReference>
<sequence length="361" mass="39215">MLYSTSIGLDVHARSISAAAFVFETGEVVQRTFGYDPGAVAAWAASLPQPAGCLYESGPTGFDLQRRLVALGLPCHVGAVSKMVRPSGDRVKTDRRDALFLSRLLAVGEFVECAPPTPAMEAARDLSRAREDAREALMRARHQLSKFLLRKGHVWPKGRSTWTRAHREWLRSIELDDPCERLVLEEYVAQVRECEERRDRLDSAIAERSGADDLAGVTSRLRALRGVSTVTAFGIAVEIGDFSRFASPRALMSYVGLVPSESSSGETTSRGGITKTGNSHVRRLLVEAAWHHARPLSPASETDVASSAGLPAEAAGIAARANRRLHRRYLDLRAKGKGANVTNVAVARELVGFCWALALCG</sequence>
<feature type="domain" description="Transposase IS116/IS110/IS902 C-terminal" evidence="1">
    <location>
        <begin position="220"/>
        <end position="294"/>
    </location>
</feature>
<gene>
    <name evidence="2" type="ORF">SAMN04489857_0632</name>
</gene>
<protein>
    <submittedName>
        <fullName evidence="2">Transposase</fullName>
    </submittedName>
</protein>
<evidence type="ECO:0000259" key="1">
    <source>
        <dbReference type="Pfam" id="PF02371"/>
    </source>
</evidence>
<dbReference type="GO" id="GO:0006313">
    <property type="term" value="P:DNA transposition"/>
    <property type="evidence" value="ECO:0007669"/>
    <property type="project" value="InterPro"/>
</dbReference>
<dbReference type="GO" id="GO:0003677">
    <property type="term" value="F:DNA binding"/>
    <property type="evidence" value="ECO:0007669"/>
    <property type="project" value="InterPro"/>
</dbReference>
<organism evidence="2 3">
    <name type="scientific">Parafannyhessea umbonata</name>
    <dbReference type="NCBI Taxonomy" id="604330"/>
    <lineage>
        <taxon>Bacteria</taxon>
        <taxon>Bacillati</taxon>
        <taxon>Actinomycetota</taxon>
        <taxon>Coriobacteriia</taxon>
        <taxon>Coriobacteriales</taxon>
        <taxon>Atopobiaceae</taxon>
        <taxon>Parafannyhessea</taxon>
    </lineage>
</organism>
<proteinExistence type="predicted"/>
<dbReference type="InterPro" id="IPR003346">
    <property type="entry name" value="Transposase_20"/>
</dbReference>
<dbReference type="InterPro" id="IPR047650">
    <property type="entry name" value="Transpos_IS110"/>
</dbReference>